<comment type="caution">
    <text evidence="2">The sequence shown here is derived from an EMBL/GenBank/DDBJ whole genome shotgun (WGS) entry which is preliminary data.</text>
</comment>
<feature type="coiled-coil region" evidence="1">
    <location>
        <begin position="19"/>
        <end position="64"/>
    </location>
</feature>
<organism evidence="2">
    <name type="scientific">Thermodesulfobium narugense</name>
    <dbReference type="NCBI Taxonomy" id="184064"/>
    <lineage>
        <taxon>Bacteria</taxon>
        <taxon>Pseudomonadati</taxon>
        <taxon>Thermodesulfobiota</taxon>
        <taxon>Thermodesulfobiia</taxon>
        <taxon>Thermodesulfobiales</taxon>
        <taxon>Thermodesulfobiaceae</taxon>
        <taxon>Thermodesulfobium</taxon>
    </lineage>
</organism>
<dbReference type="AlphaFoldDB" id="A0A7C5KCB2"/>
<dbReference type="NCBIfam" id="NF047773">
    <property type="entry name" value="phas_rel_Lepto"/>
    <property type="match status" value="1"/>
</dbReference>
<name>A0A7C5KCB2_9BACT</name>
<accession>A0A7C5KCB2</accession>
<gene>
    <name evidence="2" type="ORF">ENL70_05270</name>
</gene>
<dbReference type="Pfam" id="PF05597">
    <property type="entry name" value="Phasin"/>
    <property type="match status" value="1"/>
</dbReference>
<evidence type="ECO:0000313" key="2">
    <source>
        <dbReference type="EMBL" id="HHI65939.1"/>
    </source>
</evidence>
<keyword evidence="1" id="KW-0175">Coiled coil</keyword>
<dbReference type="Gene3D" id="1.20.58.160">
    <property type="match status" value="1"/>
</dbReference>
<sequence>MDLISKALLMGLGVVDITREKAERLIDDLVKRGEVASEERYKMIDKLLKQVDEQEKRLMQIVSETVKKTVSEMGLPTKDDMEKILKRLDDIEKKNS</sequence>
<evidence type="ECO:0000256" key="1">
    <source>
        <dbReference type="SAM" id="Coils"/>
    </source>
</evidence>
<reference evidence="2" key="1">
    <citation type="journal article" date="2020" name="mSystems">
        <title>Genome- and Community-Level Interaction Insights into Carbon Utilization and Element Cycling Functions of Hydrothermarchaeota in Hydrothermal Sediment.</title>
        <authorList>
            <person name="Zhou Z."/>
            <person name="Liu Y."/>
            <person name="Xu W."/>
            <person name="Pan J."/>
            <person name="Luo Z.H."/>
            <person name="Li M."/>
        </authorList>
    </citation>
    <scope>NUCLEOTIDE SEQUENCE [LARGE SCALE GENOMIC DNA]</scope>
    <source>
        <strain evidence="2">SpSt-1019</strain>
    </source>
</reference>
<protein>
    <submittedName>
        <fullName evidence="2">Polyhydroxyalkanoate synthesis regulator</fullName>
    </submittedName>
</protein>
<proteinExistence type="predicted"/>
<dbReference type="EMBL" id="DRUY01000179">
    <property type="protein sequence ID" value="HHI65939.1"/>
    <property type="molecule type" value="Genomic_DNA"/>
</dbReference>
<dbReference type="PANTHER" id="PTHR38664:SF1">
    <property type="entry name" value="SLR0058 PROTEIN"/>
    <property type="match status" value="1"/>
</dbReference>
<dbReference type="InterPro" id="IPR038425">
    <property type="entry name" value="GAT_sf"/>
</dbReference>
<dbReference type="PANTHER" id="PTHR38664">
    <property type="entry name" value="SLR0058 PROTEIN"/>
    <property type="match status" value="1"/>
</dbReference>
<dbReference type="InterPro" id="IPR008769">
    <property type="entry name" value="PhaF_PhaI"/>
</dbReference>